<accession>A0A6J6C851</accession>
<name>A0A6J6C851_9ZZZZ</name>
<evidence type="ECO:0000313" key="2">
    <source>
        <dbReference type="EMBL" id="CAB4547255.1"/>
    </source>
</evidence>
<evidence type="ECO:0000256" key="1">
    <source>
        <dbReference type="SAM" id="MobiDB-lite"/>
    </source>
</evidence>
<reference evidence="2" key="1">
    <citation type="submission" date="2020-05" db="EMBL/GenBank/DDBJ databases">
        <authorList>
            <person name="Chiriac C."/>
            <person name="Salcher M."/>
            <person name="Ghai R."/>
            <person name="Kavagutti S V."/>
        </authorList>
    </citation>
    <scope>NUCLEOTIDE SEQUENCE</scope>
</reference>
<feature type="region of interest" description="Disordered" evidence="1">
    <location>
        <begin position="1"/>
        <end position="22"/>
    </location>
</feature>
<proteinExistence type="predicted"/>
<feature type="compositionally biased region" description="Low complexity" evidence="1">
    <location>
        <begin position="1"/>
        <end position="13"/>
    </location>
</feature>
<gene>
    <name evidence="2" type="ORF">UFOPK1495_00601</name>
</gene>
<dbReference type="AlphaFoldDB" id="A0A6J6C851"/>
<organism evidence="2">
    <name type="scientific">freshwater metagenome</name>
    <dbReference type="NCBI Taxonomy" id="449393"/>
    <lineage>
        <taxon>unclassified sequences</taxon>
        <taxon>metagenomes</taxon>
        <taxon>ecological metagenomes</taxon>
    </lineage>
</organism>
<dbReference type="EMBL" id="CAEZSU010000048">
    <property type="protein sequence ID" value="CAB4547255.1"/>
    <property type="molecule type" value="Genomic_DNA"/>
</dbReference>
<protein>
    <submittedName>
        <fullName evidence="2">Unannotated protein</fullName>
    </submittedName>
</protein>
<sequence length="123" mass="13745">METSSPTTTSTPSADSVVRSPADELTRLRSEVERLQGLIGPSEESYRKLRLDVLGARDAAIAAEAELGYVRGQVVSLETQLFQIRRDYYRIQRIAAKLVHPSLRGPIRQALSIVRRVLSGLRR</sequence>